<accession>A0A2U3KS54</accession>
<comment type="pathway">
    <text evidence="1">Carbohydrate metabolism; tricarboxylic acid cycle; isocitrate from oxaloacetate: step 1/2.</text>
</comment>
<name>A0A2U3KS54_9BACT</name>
<keyword evidence="8" id="KW-0012">Acyltransferase</keyword>
<evidence type="ECO:0000256" key="4">
    <source>
        <dbReference type="ARBA" id="ARBA00022679"/>
    </source>
</evidence>
<comment type="catalytic activity">
    <reaction evidence="5">
        <text>oxaloacetate + acetyl-CoA + H2O = citrate + CoA + H(+)</text>
        <dbReference type="Rhea" id="RHEA:16845"/>
        <dbReference type="ChEBI" id="CHEBI:15377"/>
        <dbReference type="ChEBI" id="CHEBI:15378"/>
        <dbReference type="ChEBI" id="CHEBI:16452"/>
        <dbReference type="ChEBI" id="CHEBI:16947"/>
        <dbReference type="ChEBI" id="CHEBI:57287"/>
        <dbReference type="ChEBI" id="CHEBI:57288"/>
        <dbReference type="EC" id="2.3.3.16"/>
    </reaction>
</comment>
<dbReference type="GO" id="GO:0005975">
    <property type="term" value="P:carbohydrate metabolic process"/>
    <property type="evidence" value="ECO:0007669"/>
    <property type="project" value="TreeGrafter"/>
</dbReference>
<dbReference type="SUPFAM" id="SSF48256">
    <property type="entry name" value="Citrate synthase"/>
    <property type="match status" value="1"/>
</dbReference>
<proteinExistence type="inferred from homology"/>
<dbReference type="CDD" id="cd06110">
    <property type="entry name" value="BSuCS-II_like"/>
    <property type="match status" value="1"/>
</dbReference>
<gene>
    <name evidence="8" type="primary">citZ</name>
    <name evidence="8" type="ORF">SBA1_460078</name>
</gene>
<dbReference type="GO" id="GO:0005829">
    <property type="term" value="C:cytosol"/>
    <property type="evidence" value="ECO:0007669"/>
    <property type="project" value="TreeGrafter"/>
</dbReference>
<dbReference type="InterPro" id="IPR016142">
    <property type="entry name" value="Citrate_synth-like_lrg_a-sub"/>
</dbReference>
<keyword evidence="4 6" id="KW-0808">Transferase</keyword>
<comment type="similarity">
    <text evidence="2 6">Belongs to the citrate synthase family.</text>
</comment>
<dbReference type="Pfam" id="PF00285">
    <property type="entry name" value="Citrate_synt"/>
    <property type="match status" value="1"/>
</dbReference>
<dbReference type="InterPro" id="IPR011278">
    <property type="entry name" value="2-MeCitrate/Citrate_synth_II"/>
</dbReference>
<sequence length="380" mass="41925">MSSVTTTHAPKGLEGVVATTSRICYIDGDRGVLAYRGIDIHELADHSNFEETCHLLWFGKLPARSELEKLRERLAAERHLHPSILTLIGNAPRTALPMDVLRTAVSALSFYDPDDKKNDHDANVAKAIRLTSQIAMMVAAYDRIRKGKPVVEPDGSLSHAANFLLLLSGERPSPTAERALDIALILHADHELNASTFAARVTAATMSDMHSAITSAIGALKGPLHGGANEAVFRILEAIDRGGTDPVEYVKGMLAQKKKVPGFGHRVYHTEDPRATHLRAMARDLGHSSGQAKWYEMSHKIEEFVKAEKKLNANVDFYSASTYHTLGIDVDLFTPIFAVSRISGWAAHVIEQLDDNRLIRPRADYLGPEYPARYVPIEQR</sequence>
<evidence type="ECO:0000256" key="3">
    <source>
        <dbReference type="ARBA" id="ARBA00022532"/>
    </source>
</evidence>
<evidence type="ECO:0000313" key="9">
    <source>
        <dbReference type="Proteomes" id="UP000238701"/>
    </source>
</evidence>
<reference evidence="9" key="1">
    <citation type="submission" date="2018-02" db="EMBL/GenBank/DDBJ databases">
        <authorList>
            <person name="Hausmann B."/>
        </authorList>
    </citation>
    <scope>NUCLEOTIDE SEQUENCE [LARGE SCALE GENOMIC DNA]</scope>
    <source>
        <strain evidence="9">Peat soil MAG SbA1</strain>
    </source>
</reference>
<dbReference type="Gene3D" id="1.10.580.10">
    <property type="entry name" value="Citrate Synthase, domain 1"/>
    <property type="match status" value="1"/>
</dbReference>
<dbReference type="PANTHER" id="PTHR11739:SF4">
    <property type="entry name" value="CITRATE SYNTHASE, PEROXISOMAL"/>
    <property type="match status" value="1"/>
</dbReference>
<organism evidence="8 9">
    <name type="scientific">Candidatus Sulfotelmatobacter kueseliae</name>
    <dbReference type="NCBI Taxonomy" id="2042962"/>
    <lineage>
        <taxon>Bacteria</taxon>
        <taxon>Pseudomonadati</taxon>
        <taxon>Acidobacteriota</taxon>
        <taxon>Terriglobia</taxon>
        <taxon>Terriglobales</taxon>
        <taxon>Candidatus Korobacteraceae</taxon>
        <taxon>Candidatus Sulfotelmatobacter</taxon>
    </lineage>
</organism>
<evidence type="ECO:0000256" key="2">
    <source>
        <dbReference type="ARBA" id="ARBA00010566"/>
    </source>
</evidence>
<dbReference type="AlphaFoldDB" id="A0A2U3KS54"/>
<dbReference type="NCBIfam" id="TIGR01800">
    <property type="entry name" value="cit_synth_II"/>
    <property type="match status" value="1"/>
</dbReference>
<feature type="active site" evidence="7">
    <location>
        <position position="265"/>
    </location>
</feature>
<evidence type="ECO:0000256" key="5">
    <source>
        <dbReference type="ARBA" id="ARBA00049288"/>
    </source>
</evidence>
<dbReference type="PIRSF" id="PIRSF001369">
    <property type="entry name" value="Citrate_synth"/>
    <property type="match status" value="1"/>
</dbReference>
<dbReference type="GO" id="GO:0006099">
    <property type="term" value="P:tricarboxylic acid cycle"/>
    <property type="evidence" value="ECO:0007669"/>
    <property type="project" value="UniProtKB-UniPathway"/>
</dbReference>
<dbReference type="InterPro" id="IPR002020">
    <property type="entry name" value="Citrate_synthase"/>
</dbReference>
<dbReference type="PRINTS" id="PR00143">
    <property type="entry name" value="CITRTSNTHASE"/>
</dbReference>
<feature type="active site" evidence="7">
    <location>
        <position position="316"/>
    </location>
</feature>
<keyword evidence="3" id="KW-0816">Tricarboxylic acid cycle</keyword>
<dbReference type="UniPathway" id="UPA00223"/>
<dbReference type="GO" id="GO:0036440">
    <property type="term" value="F:citrate synthase activity"/>
    <property type="evidence" value="ECO:0007669"/>
    <property type="project" value="UniProtKB-EC"/>
</dbReference>
<protein>
    <recommendedName>
        <fullName evidence="6">Citrate synthase</fullName>
    </recommendedName>
</protein>
<evidence type="ECO:0000313" key="8">
    <source>
        <dbReference type="EMBL" id="SPF42481.1"/>
    </source>
</evidence>
<dbReference type="Proteomes" id="UP000238701">
    <property type="component" value="Unassembled WGS sequence"/>
</dbReference>
<dbReference type="PANTHER" id="PTHR11739">
    <property type="entry name" value="CITRATE SYNTHASE"/>
    <property type="match status" value="1"/>
</dbReference>
<evidence type="ECO:0000256" key="7">
    <source>
        <dbReference type="PIRSR" id="PIRSR001369-1"/>
    </source>
</evidence>
<evidence type="ECO:0000256" key="6">
    <source>
        <dbReference type="PIRNR" id="PIRNR001369"/>
    </source>
</evidence>
<dbReference type="EMBL" id="OMOD01000140">
    <property type="protein sequence ID" value="SPF42481.1"/>
    <property type="molecule type" value="Genomic_DNA"/>
</dbReference>
<dbReference type="InterPro" id="IPR016143">
    <property type="entry name" value="Citrate_synth-like_sm_a-sub"/>
</dbReference>
<dbReference type="InterPro" id="IPR036969">
    <property type="entry name" value="Citrate_synthase_sf"/>
</dbReference>
<dbReference type="InterPro" id="IPR024176">
    <property type="entry name" value="Citrate_synthase_bac-typ"/>
</dbReference>
<dbReference type="OrthoDB" id="9800864at2"/>
<evidence type="ECO:0000256" key="1">
    <source>
        <dbReference type="ARBA" id="ARBA00004751"/>
    </source>
</evidence>
<dbReference type="Gene3D" id="1.10.230.10">
    <property type="entry name" value="Cytochrome P450-Terp, domain 2"/>
    <property type="match status" value="1"/>
</dbReference>